<comment type="caution">
    <text evidence="1">The sequence shown here is derived from an EMBL/GenBank/DDBJ whole genome shotgun (WGS) entry which is preliminary data.</text>
</comment>
<organism evidence="1 2">
    <name type="scientific">Priestia aryabhattai</name>
    <name type="common">Bacillus aryabhattai</name>
    <dbReference type="NCBI Taxonomy" id="412384"/>
    <lineage>
        <taxon>Bacteria</taxon>
        <taxon>Bacillati</taxon>
        <taxon>Bacillota</taxon>
        <taxon>Bacilli</taxon>
        <taxon>Bacillales</taxon>
        <taxon>Bacillaceae</taxon>
        <taxon>Priestia</taxon>
    </lineage>
</organism>
<dbReference type="EMBL" id="JAPTGD010000002">
    <property type="protein sequence ID" value="MDU9693587.1"/>
    <property type="molecule type" value="Genomic_DNA"/>
</dbReference>
<protein>
    <submittedName>
        <fullName evidence="1">Uncharacterized protein</fullName>
    </submittedName>
</protein>
<reference evidence="1" key="2">
    <citation type="submission" date="2022-12" db="EMBL/GenBank/DDBJ databases">
        <authorList>
            <person name="Dechsakulwatana C."/>
            <person name="Rungsihiranrut A."/>
            <person name="Muangchinda C."/>
            <person name="Ningthoujam R."/>
            <person name="Klankeo P."/>
            <person name="Pinyakong O."/>
        </authorList>
    </citation>
    <scope>NUCLEOTIDE SEQUENCE</scope>
    <source>
        <strain evidence="1">TL01-2</strain>
    </source>
</reference>
<name>A0AAX6NCR4_PRIAR</name>
<reference evidence="1" key="1">
    <citation type="journal article" date="2022" name="J Environ Chem Eng">
        <title>Biodegradation of petroleum oil using a constructed nonpathogenic and heavy metal-tolerant bacterial consortium isolated from marine sponges.</title>
        <authorList>
            <person name="Dechsakulwatana C."/>
            <person name="Rungsihiranrut A."/>
            <person name="Muangchinda C."/>
            <person name="Ningthoujam R."/>
            <person name="Klankeo P."/>
            <person name="Pinyakong O."/>
        </authorList>
    </citation>
    <scope>NUCLEOTIDE SEQUENCE</scope>
    <source>
        <strain evidence="1">TL01-2</strain>
    </source>
</reference>
<sequence length="44" mass="5024">MTKELIESAKGLNYIPAKEELVSIENVMRKFEVLGSPIFIKKTK</sequence>
<accession>A0AAX6NCR4</accession>
<dbReference type="RefSeq" id="WP_316910812.1">
    <property type="nucleotide sequence ID" value="NZ_JAPTGD010000002.1"/>
</dbReference>
<dbReference type="Proteomes" id="UP001269400">
    <property type="component" value="Unassembled WGS sequence"/>
</dbReference>
<dbReference type="AlphaFoldDB" id="A0AAX6NCR4"/>
<proteinExistence type="predicted"/>
<gene>
    <name evidence="1" type="ORF">O0Q50_20635</name>
</gene>
<evidence type="ECO:0000313" key="1">
    <source>
        <dbReference type="EMBL" id="MDU9693587.1"/>
    </source>
</evidence>
<evidence type="ECO:0000313" key="2">
    <source>
        <dbReference type="Proteomes" id="UP001269400"/>
    </source>
</evidence>